<dbReference type="PANTHER" id="PTHR10796:SF92">
    <property type="entry name" value="PATCHED-RELATED, ISOFORM A"/>
    <property type="match status" value="1"/>
</dbReference>
<dbReference type="Gene3D" id="1.20.1640.10">
    <property type="entry name" value="Multidrug efflux transporter AcrB transmembrane domain"/>
    <property type="match status" value="1"/>
</dbReference>
<evidence type="ECO:0000256" key="2">
    <source>
        <dbReference type="ARBA" id="ARBA00005585"/>
    </source>
</evidence>
<dbReference type="KEGG" id="dpte:113796757"/>
<feature type="transmembrane region" description="Helical" evidence="8">
    <location>
        <begin position="267"/>
        <end position="290"/>
    </location>
</feature>
<dbReference type="InterPro" id="IPR000731">
    <property type="entry name" value="SSD"/>
</dbReference>
<dbReference type="SUPFAM" id="SSF82866">
    <property type="entry name" value="Multidrug efflux transporter AcrB transmembrane domain"/>
    <property type="match status" value="1"/>
</dbReference>
<dbReference type="Pfam" id="PF02460">
    <property type="entry name" value="Patched"/>
    <property type="match status" value="1"/>
</dbReference>
<dbReference type="RefSeq" id="XP_027202856.1">
    <property type="nucleotide sequence ID" value="XM_027347055.1"/>
</dbReference>
<organism evidence="10 11">
    <name type="scientific">Dermatophagoides pteronyssinus</name>
    <name type="common">European house dust mite</name>
    <dbReference type="NCBI Taxonomy" id="6956"/>
    <lineage>
        <taxon>Eukaryota</taxon>
        <taxon>Metazoa</taxon>
        <taxon>Ecdysozoa</taxon>
        <taxon>Arthropoda</taxon>
        <taxon>Chelicerata</taxon>
        <taxon>Arachnida</taxon>
        <taxon>Acari</taxon>
        <taxon>Acariformes</taxon>
        <taxon>Sarcoptiformes</taxon>
        <taxon>Astigmata</taxon>
        <taxon>Psoroptidia</taxon>
        <taxon>Analgoidea</taxon>
        <taxon>Pyroglyphidae</taxon>
        <taxon>Dermatophagoidinae</taxon>
        <taxon>Dermatophagoides</taxon>
    </lineage>
</organism>
<keyword evidence="10" id="KW-1185">Reference proteome</keyword>
<dbReference type="InterPro" id="IPR003392">
    <property type="entry name" value="PTHD_SSD"/>
</dbReference>
<gene>
    <name evidence="11" type="primary">LOC113796757</name>
</gene>
<evidence type="ECO:0000313" key="10">
    <source>
        <dbReference type="Proteomes" id="UP000515146"/>
    </source>
</evidence>
<dbReference type="InterPro" id="IPR051697">
    <property type="entry name" value="Patched_domain-protein"/>
</dbReference>
<evidence type="ECO:0000256" key="1">
    <source>
        <dbReference type="ARBA" id="ARBA00004141"/>
    </source>
</evidence>
<feature type="transmembrane region" description="Helical" evidence="8">
    <location>
        <begin position="196"/>
        <end position="220"/>
    </location>
</feature>
<dbReference type="PROSITE" id="PS50156">
    <property type="entry name" value="SSD"/>
    <property type="match status" value="1"/>
</dbReference>
<proteinExistence type="inferred from homology"/>
<feature type="transmembrane region" description="Helical" evidence="8">
    <location>
        <begin position="232"/>
        <end position="255"/>
    </location>
</feature>
<dbReference type="OrthoDB" id="6510177at2759"/>
<evidence type="ECO:0000256" key="3">
    <source>
        <dbReference type="ARBA" id="ARBA00022692"/>
    </source>
</evidence>
<evidence type="ECO:0000256" key="4">
    <source>
        <dbReference type="ARBA" id="ARBA00022989"/>
    </source>
</evidence>
<evidence type="ECO:0000259" key="9">
    <source>
        <dbReference type="PROSITE" id="PS50156"/>
    </source>
</evidence>
<reference evidence="11" key="1">
    <citation type="submission" date="2025-08" db="UniProtKB">
        <authorList>
            <consortium name="RefSeq"/>
        </authorList>
    </citation>
    <scope>IDENTIFICATION</scope>
    <source>
        <strain evidence="11">Airmid</strain>
    </source>
</reference>
<protein>
    <submittedName>
        <fullName evidence="11">Uncharacterized protein LOC113796757</fullName>
    </submittedName>
</protein>
<evidence type="ECO:0000256" key="6">
    <source>
        <dbReference type="ARBA" id="ARBA00023180"/>
    </source>
</evidence>
<keyword evidence="4 8" id="KW-1133">Transmembrane helix</keyword>
<feature type="region of interest" description="Disordered" evidence="7">
    <location>
        <begin position="458"/>
        <end position="478"/>
    </location>
</feature>
<evidence type="ECO:0000256" key="5">
    <source>
        <dbReference type="ARBA" id="ARBA00023136"/>
    </source>
</evidence>
<feature type="domain" description="SSD" evidence="9">
    <location>
        <begin position="166"/>
        <end position="324"/>
    </location>
</feature>
<dbReference type="AlphaFoldDB" id="A0A6P6YD81"/>
<feature type="transmembrane region" description="Helical" evidence="8">
    <location>
        <begin position="166"/>
        <end position="184"/>
    </location>
</feature>
<accession>A0A6P6YD81</accession>
<evidence type="ECO:0000256" key="7">
    <source>
        <dbReference type="SAM" id="MobiDB-lite"/>
    </source>
</evidence>
<evidence type="ECO:0000313" key="11">
    <source>
        <dbReference type="RefSeq" id="XP_027202856.1"/>
    </source>
</evidence>
<comment type="subcellular location">
    <subcellularLocation>
        <location evidence="1">Membrane</location>
        <topology evidence="1">Multi-pass membrane protein</topology>
    </subcellularLocation>
</comment>
<keyword evidence="5 8" id="KW-0472">Membrane</keyword>
<dbReference type="Proteomes" id="UP000515146">
    <property type="component" value="Unplaced"/>
</dbReference>
<name>A0A6P6YD81_DERPT</name>
<feature type="transmembrane region" description="Helical" evidence="8">
    <location>
        <begin position="296"/>
        <end position="324"/>
    </location>
</feature>
<sequence length="636" mass="72252">MYAKENLFGNQISTRQWPYIPNVINNKIVKADLAMIQPEIIEMPSGIVRVTSATGFLIIFETSNHPEKARHSYEWEGELIRFINEDIKPYSHNSGVNPNYDAGIVNTLVNSILNLFTKKEEKKDAERLVAKKYKDYDQFKNFNIIVNAQRSWQDELTRTTNFDKRLVFDYAAAVILIFLYMALVNRTKNYVRSKSICGIMGAVSALLGFAAGAGICYAFGLKHTPTMHATPFLVLAIGLDNTFVVLNFYTLGFTFTKNPKLRCQNALAESCIALFITTLTSIVSFVVGAIGPYTAIRNFCIITSFGLLGGFIFNIIFFYPILCLEAKAESQGRIWFLPDRLLARLRFSRLTIDSYKIWLRERARHSRSNPVPIYSINSNQPRLPDNENNREYELPDVVIDTSMMSIDSNNPEGYRSENESRYLFDISDLRKKFMNSRTMFEVATIQWTLTKLRNSILSEKKRRKTQNTDSGRSVMNSENNNMEVANNIRRYSSTVSYDSVNINSGNLSISAIDRILTKNTLDSTSSETRKEFTELSNASLNKLSVIVEGALHISAEPEGTKGRKTHLFILRHLGPLFQILGIFYLSAGLDLEHLTPPDSYLREAFDLSHSKIQLFPQQTEINTASPLGSVMQQVWT</sequence>
<dbReference type="PANTHER" id="PTHR10796">
    <property type="entry name" value="PATCHED-RELATED"/>
    <property type="match status" value="1"/>
</dbReference>
<keyword evidence="3 8" id="KW-0812">Transmembrane</keyword>
<comment type="similarity">
    <text evidence="2">Belongs to the patched family.</text>
</comment>
<dbReference type="InParanoid" id="A0A6P6YD81"/>
<dbReference type="GO" id="GO:0016020">
    <property type="term" value="C:membrane"/>
    <property type="evidence" value="ECO:0007669"/>
    <property type="project" value="UniProtKB-SubCell"/>
</dbReference>
<evidence type="ECO:0000256" key="8">
    <source>
        <dbReference type="SAM" id="Phobius"/>
    </source>
</evidence>
<keyword evidence="6" id="KW-0325">Glycoprotein</keyword>